<feature type="domain" description="FAD/NAD(P)-binding" evidence="4">
    <location>
        <begin position="189"/>
        <end position="291"/>
    </location>
</feature>
<dbReference type="InterPro" id="IPR023753">
    <property type="entry name" value="FAD/NAD-binding_dom"/>
</dbReference>
<accession>A0ABN1YQS3</accession>
<dbReference type="InterPro" id="IPR036188">
    <property type="entry name" value="FAD/NAD-bd_sf"/>
</dbReference>
<evidence type="ECO:0000313" key="5">
    <source>
        <dbReference type="EMBL" id="GAA1420360.1"/>
    </source>
</evidence>
<organism evidence="5 6">
    <name type="scientific">Agrococcus citreus</name>
    <dbReference type="NCBI Taxonomy" id="84643"/>
    <lineage>
        <taxon>Bacteria</taxon>
        <taxon>Bacillati</taxon>
        <taxon>Actinomycetota</taxon>
        <taxon>Actinomycetes</taxon>
        <taxon>Micrococcales</taxon>
        <taxon>Microbacteriaceae</taxon>
        <taxon>Agrococcus</taxon>
    </lineage>
</organism>
<comment type="catalytic activity">
    <reaction evidence="3">
        <text>[thioredoxin]-dithiol + NADP(+) = [thioredoxin]-disulfide + NADPH + H(+)</text>
        <dbReference type="Rhea" id="RHEA:20345"/>
        <dbReference type="Rhea" id="RHEA-COMP:10698"/>
        <dbReference type="Rhea" id="RHEA-COMP:10700"/>
        <dbReference type="ChEBI" id="CHEBI:15378"/>
        <dbReference type="ChEBI" id="CHEBI:29950"/>
        <dbReference type="ChEBI" id="CHEBI:50058"/>
        <dbReference type="ChEBI" id="CHEBI:57783"/>
        <dbReference type="ChEBI" id="CHEBI:58349"/>
        <dbReference type="EC" id="1.8.1.9"/>
    </reaction>
</comment>
<sequence length="308" mass="31645">MLVRMATPNPDLLDSIVIGGGPAGLQAALTLARVHRSVALVDEGPGRNATASHMQNVVTRDGTPPAEFRAIARDEVAAYATVRLVDGRVVTAAAQPDGVTVELADGQRLEARSLVLATGVADLPLPLPELQRHWGGQVAHCPFCHGHELGARVIVLGGEPMREHPVRMMVGVAQHLTWLTDGVPQERDVAAALERLGVVVDERRATGVVERDGALVGIALEDGTQLACDGVLAGGAWVQASPLPASLGCAMLPDGAIEIDEVGATSVARVFAAGDAAHRATAGPGHSVIASAAAGQMAALGVVRQLIG</sequence>
<name>A0ABN1YQS3_9MICO</name>
<reference evidence="5 6" key="1">
    <citation type="journal article" date="2019" name="Int. J. Syst. Evol. Microbiol.">
        <title>The Global Catalogue of Microorganisms (GCM) 10K type strain sequencing project: providing services to taxonomists for standard genome sequencing and annotation.</title>
        <authorList>
            <consortium name="The Broad Institute Genomics Platform"/>
            <consortium name="The Broad Institute Genome Sequencing Center for Infectious Disease"/>
            <person name="Wu L."/>
            <person name="Ma J."/>
        </authorList>
    </citation>
    <scope>NUCLEOTIDE SEQUENCE [LARGE SCALE GENOMIC DNA]</scope>
    <source>
        <strain evidence="5 6">JCM 12398</strain>
    </source>
</reference>
<feature type="domain" description="FAD/NAD(P)-binding" evidence="4">
    <location>
        <begin position="14"/>
        <end position="158"/>
    </location>
</feature>
<keyword evidence="6" id="KW-1185">Reference proteome</keyword>
<evidence type="ECO:0000256" key="1">
    <source>
        <dbReference type="ARBA" id="ARBA00022630"/>
    </source>
</evidence>
<dbReference type="SUPFAM" id="SSF51905">
    <property type="entry name" value="FAD/NAD(P)-binding domain"/>
    <property type="match status" value="1"/>
</dbReference>
<protein>
    <submittedName>
        <fullName evidence="5">NAD(P)/FAD-dependent oxidoreductase</fullName>
    </submittedName>
</protein>
<dbReference type="Proteomes" id="UP001501266">
    <property type="component" value="Unassembled WGS sequence"/>
</dbReference>
<dbReference type="EMBL" id="BAAAKK010000002">
    <property type="protein sequence ID" value="GAA1420360.1"/>
    <property type="molecule type" value="Genomic_DNA"/>
</dbReference>
<evidence type="ECO:0000313" key="6">
    <source>
        <dbReference type="Proteomes" id="UP001501266"/>
    </source>
</evidence>
<evidence type="ECO:0000256" key="3">
    <source>
        <dbReference type="ARBA" id="ARBA00048132"/>
    </source>
</evidence>
<keyword evidence="1" id="KW-0285">Flavoprotein</keyword>
<gene>
    <name evidence="5" type="ORF">GCM10009640_09560</name>
</gene>
<dbReference type="PRINTS" id="PR00469">
    <property type="entry name" value="PNDRDTASEII"/>
</dbReference>
<proteinExistence type="predicted"/>
<dbReference type="Gene3D" id="3.50.50.60">
    <property type="entry name" value="FAD/NAD(P)-binding domain"/>
    <property type="match status" value="2"/>
</dbReference>
<dbReference type="PANTHER" id="PTHR48105">
    <property type="entry name" value="THIOREDOXIN REDUCTASE 1-RELATED-RELATED"/>
    <property type="match status" value="1"/>
</dbReference>
<dbReference type="PRINTS" id="PR00368">
    <property type="entry name" value="FADPNR"/>
</dbReference>
<evidence type="ECO:0000256" key="2">
    <source>
        <dbReference type="ARBA" id="ARBA00023002"/>
    </source>
</evidence>
<comment type="caution">
    <text evidence="5">The sequence shown here is derived from an EMBL/GenBank/DDBJ whole genome shotgun (WGS) entry which is preliminary data.</text>
</comment>
<evidence type="ECO:0000259" key="4">
    <source>
        <dbReference type="Pfam" id="PF07992"/>
    </source>
</evidence>
<keyword evidence="2" id="KW-0560">Oxidoreductase</keyword>
<dbReference type="Pfam" id="PF07992">
    <property type="entry name" value="Pyr_redox_2"/>
    <property type="match status" value="2"/>
</dbReference>
<dbReference type="InterPro" id="IPR050097">
    <property type="entry name" value="Ferredoxin-NADP_redctase_2"/>
</dbReference>